<dbReference type="EMBL" id="CAJQZP010000885">
    <property type="protein sequence ID" value="CAG4992775.1"/>
    <property type="molecule type" value="Genomic_DNA"/>
</dbReference>
<dbReference type="PANTHER" id="PTHR10342">
    <property type="entry name" value="ARYLSULFATASE"/>
    <property type="match status" value="1"/>
</dbReference>
<gene>
    <name evidence="6" type="ORF">PAPOLLO_LOCUS12377</name>
</gene>
<dbReference type="OrthoDB" id="103349at2759"/>
<protein>
    <submittedName>
        <fullName evidence="6">(apollo) hypothetical protein</fullName>
    </submittedName>
</protein>
<keyword evidence="4" id="KW-0732">Signal</keyword>
<feature type="chain" id="PRO_5035749679" evidence="4">
    <location>
        <begin position="25"/>
        <end position="1146"/>
    </location>
</feature>
<dbReference type="PROSITE" id="PS00523">
    <property type="entry name" value="SULFATASE_1"/>
    <property type="match status" value="1"/>
</dbReference>
<evidence type="ECO:0000259" key="5">
    <source>
        <dbReference type="Pfam" id="PF00884"/>
    </source>
</evidence>
<dbReference type="AlphaFoldDB" id="A0A8S3WZF6"/>
<dbReference type="CDD" id="cd16029">
    <property type="entry name" value="4-S"/>
    <property type="match status" value="2"/>
</dbReference>
<feature type="domain" description="Sulfatase N-terminal" evidence="5">
    <location>
        <begin position="625"/>
        <end position="950"/>
    </location>
</feature>
<sequence>MFGNSFFSWRCWWIVLYTMKCASAALYQSPNIVFIMVDDMGWNDVSFHGSDQIITPNIDNLAYQGIILQQYYSEAICTPARTALLTGKYPMRLGMHGMPLLNSEDRGIPLTEKLLPSYLKDLGYTTHLVGKWHVGMSREQYLPTSRGYDTHYGMRGGFIDYYTYNKIESWPNGRQLFGLDLFDNDQPQNEEQRYIVDALTDRAVKIIRQHNSSCPLFLHVTHNAPHAGNDGGALQPPLNSSVRHRHIANSNRRLYAEVVSHVDKSVGEIVKALSDMNMLENTIIIFASDNGAPTLGDFPNWGVNLPLRGKKNTPWEGGVRVPAFIWHSSFRPKVWTGLMHITDWLPTLIAAAGGTIDREIDGINQWQSVIRDSKSLRREVLIAVEDSDRNVYAAYRAGDYKIVVGNVSGLNNGYYGEDYMAIKSQTPEYFPLLQNCEVARAFEKIGIYLHRQEVMDTRTAATIKPQGPVTNVTLCEPTPTRGCLYNILQDPSERRDLWEKANNIAVMLTSRLRSLWSMQKRRGPLALSSDSDPVNFNYTWMPWINYRNGSDLNEINTRDENKKSDSKKSGGAFNTVLLRSSVNYSTIGARSMRFQEISGYAVTLVSYILIISNAEDFRSSQSMRPNIVLIIADDMGWDDVSFHGSDQILTPNIDLLAYTGVALERYYSHCICTPSRSALLTGKYSYVTGMQGYPLTNSEDRGLPVTEKILPQYLKELGYATHLVGKWHVGQSRTSFLPTMRGFDTHYGHRGGYIDYYEYTLHETDDSGEVYGFGLFRNMSAAWDDEGYITDLYTKEAKKIITSHDKTIPLFLTVAHNAPHSGNVGATLQAPPKDVRTMRHVESPQRRIYSAMVKKLDESVGEIVQSLSDNKILNNTIIVFVSDNGGMTSGDSFNYASNWPLRGLKLSPFEGGVRVNGLLWTQNLTNTGHLWKGYIHVSDWLPTLMKAAGAEPPLDIDGYDLWENIINNKESKRNEIFEIDDLTGYNSIISGDYKLVTGSVIVNYSNHQGGDLRSIIGKAPSYFNTLKKSTVYRVFSDIGRPFNFENVMLREDIKVTCDKTGNQENTLCYPQISQWCLYNIKEDPCEFRDISIDNPEIIRNMLIRLEKEKLRVIPRRKTILRDPRSSPRLHNYTWDIWADNIMPSNL</sequence>
<keyword evidence="3" id="KW-0325">Glycoprotein</keyword>
<organism evidence="6 7">
    <name type="scientific">Parnassius apollo</name>
    <name type="common">Apollo butterfly</name>
    <name type="synonym">Papilio apollo</name>
    <dbReference type="NCBI Taxonomy" id="110799"/>
    <lineage>
        <taxon>Eukaryota</taxon>
        <taxon>Metazoa</taxon>
        <taxon>Ecdysozoa</taxon>
        <taxon>Arthropoda</taxon>
        <taxon>Hexapoda</taxon>
        <taxon>Insecta</taxon>
        <taxon>Pterygota</taxon>
        <taxon>Neoptera</taxon>
        <taxon>Endopterygota</taxon>
        <taxon>Lepidoptera</taxon>
        <taxon>Glossata</taxon>
        <taxon>Ditrysia</taxon>
        <taxon>Papilionoidea</taxon>
        <taxon>Papilionidae</taxon>
        <taxon>Parnassiinae</taxon>
        <taxon>Parnassini</taxon>
        <taxon>Parnassius</taxon>
        <taxon>Parnassius</taxon>
    </lineage>
</organism>
<dbReference type="InterPro" id="IPR000917">
    <property type="entry name" value="Sulfatase_N"/>
</dbReference>
<name>A0A8S3WZF6_PARAO</name>
<feature type="domain" description="Sulfatase N-terminal" evidence="5">
    <location>
        <begin position="30"/>
        <end position="353"/>
    </location>
</feature>
<evidence type="ECO:0000256" key="2">
    <source>
        <dbReference type="ARBA" id="ARBA00022723"/>
    </source>
</evidence>
<evidence type="ECO:0000313" key="6">
    <source>
        <dbReference type="EMBL" id="CAG4992775.1"/>
    </source>
</evidence>
<dbReference type="GO" id="GO:0046872">
    <property type="term" value="F:metal ion binding"/>
    <property type="evidence" value="ECO:0007669"/>
    <property type="project" value="UniProtKB-KW"/>
</dbReference>
<evidence type="ECO:0000256" key="1">
    <source>
        <dbReference type="ARBA" id="ARBA00008779"/>
    </source>
</evidence>
<dbReference type="Proteomes" id="UP000691718">
    <property type="component" value="Unassembled WGS sequence"/>
</dbReference>
<dbReference type="InterPro" id="IPR047115">
    <property type="entry name" value="ARSB"/>
</dbReference>
<reference evidence="6" key="1">
    <citation type="submission" date="2021-04" db="EMBL/GenBank/DDBJ databases">
        <authorList>
            <person name="Tunstrom K."/>
        </authorList>
    </citation>
    <scope>NUCLEOTIDE SEQUENCE</scope>
</reference>
<proteinExistence type="inferred from homology"/>
<accession>A0A8S3WZF6</accession>
<comment type="caution">
    <text evidence="6">The sequence shown here is derived from an EMBL/GenBank/DDBJ whole genome shotgun (WGS) entry which is preliminary data.</text>
</comment>
<evidence type="ECO:0000256" key="3">
    <source>
        <dbReference type="ARBA" id="ARBA00023180"/>
    </source>
</evidence>
<dbReference type="Pfam" id="PF00884">
    <property type="entry name" value="Sulfatase"/>
    <property type="match status" value="2"/>
</dbReference>
<evidence type="ECO:0000256" key="4">
    <source>
        <dbReference type="SAM" id="SignalP"/>
    </source>
</evidence>
<feature type="signal peptide" evidence="4">
    <location>
        <begin position="1"/>
        <end position="24"/>
    </location>
</feature>
<evidence type="ECO:0000313" key="7">
    <source>
        <dbReference type="Proteomes" id="UP000691718"/>
    </source>
</evidence>
<keyword evidence="2" id="KW-0479">Metal-binding</keyword>
<dbReference type="InterPro" id="IPR024607">
    <property type="entry name" value="Sulfatase_CS"/>
</dbReference>
<keyword evidence="7" id="KW-1185">Reference proteome</keyword>
<dbReference type="PROSITE" id="PS00149">
    <property type="entry name" value="SULFATASE_2"/>
    <property type="match status" value="2"/>
</dbReference>
<comment type="similarity">
    <text evidence="1">Belongs to the sulfatase family.</text>
</comment>
<dbReference type="PANTHER" id="PTHR10342:SF264">
    <property type="entry name" value="MIP05773P-RELATED"/>
    <property type="match status" value="1"/>
</dbReference>
<dbReference type="GO" id="GO:0008484">
    <property type="term" value="F:sulfuric ester hydrolase activity"/>
    <property type="evidence" value="ECO:0007669"/>
    <property type="project" value="InterPro"/>
</dbReference>